<accession>A0A8S9FKT2</accession>
<proteinExistence type="predicted"/>
<gene>
    <name evidence="2" type="ORF">F2Q70_00031773</name>
</gene>
<dbReference type="EMBL" id="QGKY02002305">
    <property type="protein sequence ID" value="KAF2532927.1"/>
    <property type="molecule type" value="Genomic_DNA"/>
</dbReference>
<feature type="region of interest" description="Disordered" evidence="1">
    <location>
        <begin position="1"/>
        <end position="27"/>
    </location>
</feature>
<evidence type="ECO:0000313" key="2">
    <source>
        <dbReference type="EMBL" id="KAF2532927.1"/>
    </source>
</evidence>
<protein>
    <submittedName>
        <fullName evidence="2">Uncharacterized protein</fullName>
    </submittedName>
</protein>
<name>A0A8S9FKT2_BRACR</name>
<dbReference type="AlphaFoldDB" id="A0A8S9FKT2"/>
<comment type="caution">
    <text evidence="2">The sequence shown here is derived from an EMBL/GenBank/DDBJ whole genome shotgun (WGS) entry which is preliminary data.</text>
</comment>
<organism evidence="2">
    <name type="scientific">Brassica cretica</name>
    <name type="common">Mustard</name>
    <dbReference type="NCBI Taxonomy" id="69181"/>
    <lineage>
        <taxon>Eukaryota</taxon>
        <taxon>Viridiplantae</taxon>
        <taxon>Streptophyta</taxon>
        <taxon>Embryophyta</taxon>
        <taxon>Tracheophyta</taxon>
        <taxon>Spermatophyta</taxon>
        <taxon>Magnoliopsida</taxon>
        <taxon>eudicotyledons</taxon>
        <taxon>Gunneridae</taxon>
        <taxon>Pentapetalae</taxon>
        <taxon>rosids</taxon>
        <taxon>malvids</taxon>
        <taxon>Brassicales</taxon>
        <taxon>Brassicaceae</taxon>
        <taxon>Brassiceae</taxon>
        <taxon>Brassica</taxon>
    </lineage>
</organism>
<sequence>MAPPSWEKYSASEKGNRVMKNSPPSRGQSLGLKLMASAIGAYRGTLSGAAGLDLGQNAPVSDILDDLGKSGEIAGGNFGCAEDDGGETVAGDARNRSVAPESADMVWCRSIPFCLGNDGSIEQLLDLPPESSRPSVVSGQDWGDVLPMQSSVGTLLLLLKGCKAHGVTFIVPRAEQRPWSAPIGYHCVYESFFEEDSRLWFPIPGLITSYCSHRGIALTQLMIGVQPKPNGLYTVQMRSGLQILTRHPSRTKKDWNRYYFYVKADEFAFEKPPTDSFRFLWSRHIVGHPNTIEPSNTLWRDLPKVVVLSQQEWGSFDRKRIRRQRKRITKGKFSSSRF</sequence>
<reference evidence="2" key="1">
    <citation type="submission" date="2019-12" db="EMBL/GenBank/DDBJ databases">
        <title>Genome sequencing and annotation of Brassica cretica.</title>
        <authorList>
            <person name="Studholme D.J."/>
            <person name="Sarris P.F."/>
        </authorList>
    </citation>
    <scope>NUCLEOTIDE SEQUENCE</scope>
    <source>
        <strain evidence="2">PFS-102/07</strain>
        <tissue evidence="2">Leaf</tissue>
    </source>
</reference>
<evidence type="ECO:0000256" key="1">
    <source>
        <dbReference type="SAM" id="MobiDB-lite"/>
    </source>
</evidence>